<keyword evidence="2" id="KW-1185">Reference proteome</keyword>
<sequence>MVFKNTQQGDATGRPPSRWLLSLLLSIHWKSRCGMFYYTSWKSTSRFVFMLAGGVIFWKSVKQSLIVSSTMEAEFMACFEATNQALRLRNFISGFGVVDSITKQLKLFCDNTAVIFFSKNDKYSSGSKHIEMKYLVVRERVHKQQASIENLSTTMMIADPLTKALQCKTFKEHVLRMGLLS</sequence>
<dbReference type="EMBL" id="JAQQAF010000001">
    <property type="protein sequence ID" value="KAJ8511887.1"/>
    <property type="molecule type" value="Genomic_DNA"/>
</dbReference>
<dbReference type="AlphaFoldDB" id="A0AAV8RXK4"/>
<dbReference type="CDD" id="cd09272">
    <property type="entry name" value="RNase_HI_RT_Ty1"/>
    <property type="match status" value="1"/>
</dbReference>
<evidence type="ECO:0008006" key="3">
    <source>
        <dbReference type="Google" id="ProtNLM"/>
    </source>
</evidence>
<dbReference type="PANTHER" id="PTHR11439:SF467">
    <property type="entry name" value="INTEGRASE CATALYTIC DOMAIN-CONTAINING PROTEIN"/>
    <property type="match status" value="1"/>
</dbReference>
<protein>
    <recommendedName>
        <fullName evidence="3">Reverse transcriptase Ty1/copia-type domain-containing protein</fullName>
    </recommendedName>
</protein>
<reference evidence="1 2" key="1">
    <citation type="submission" date="2022-12" db="EMBL/GenBank/DDBJ databases">
        <title>Chromosome-scale assembly of the Ensete ventricosum genome.</title>
        <authorList>
            <person name="Dussert Y."/>
            <person name="Stocks J."/>
            <person name="Wendawek A."/>
            <person name="Woldeyes F."/>
            <person name="Nichols R.A."/>
            <person name="Borrell J.S."/>
        </authorList>
    </citation>
    <scope>NUCLEOTIDE SEQUENCE [LARGE SCALE GENOMIC DNA]</scope>
    <source>
        <strain evidence="2">cv. Maze</strain>
        <tissue evidence="1">Seeds</tissue>
    </source>
</reference>
<evidence type="ECO:0000313" key="1">
    <source>
        <dbReference type="EMBL" id="KAJ8511887.1"/>
    </source>
</evidence>
<comment type="caution">
    <text evidence="1">The sequence shown here is derived from an EMBL/GenBank/DDBJ whole genome shotgun (WGS) entry which is preliminary data.</text>
</comment>
<evidence type="ECO:0000313" key="2">
    <source>
        <dbReference type="Proteomes" id="UP001222027"/>
    </source>
</evidence>
<organism evidence="1 2">
    <name type="scientific">Ensete ventricosum</name>
    <name type="common">Abyssinian banana</name>
    <name type="synonym">Musa ensete</name>
    <dbReference type="NCBI Taxonomy" id="4639"/>
    <lineage>
        <taxon>Eukaryota</taxon>
        <taxon>Viridiplantae</taxon>
        <taxon>Streptophyta</taxon>
        <taxon>Embryophyta</taxon>
        <taxon>Tracheophyta</taxon>
        <taxon>Spermatophyta</taxon>
        <taxon>Magnoliopsida</taxon>
        <taxon>Liliopsida</taxon>
        <taxon>Zingiberales</taxon>
        <taxon>Musaceae</taxon>
        <taxon>Ensete</taxon>
    </lineage>
</organism>
<dbReference type="PANTHER" id="PTHR11439">
    <property type="entry name" value="GAG-POL-RELATED RETROTRANSPOSON"/>
    <property type="match status" value="1"/>
</dbReference>
<name>A0AAV8RXK4_ENSVE</name>
<dbReference type="Proteomes" id="UP001222027">
    <property type="component" value="Unassembled WGS sequence"/>
</dbReference>
<gene>
    <name evidence="1" type="ORF">OPV22_002321</name>
</gene>
<accession>A0AAV8RXK4</accession>
<proteinExistence type="predicted"/>